<dbReference type="NCBIfam" id="TIGR01844">
    <property type="entry name" value="type_I_sec_TolC"/>
    <property type="match status" value="1"/>
</dbReference>
<protein>
    <submittedName>
        <fullName evidence="9">TolC family outer membrane protein</fullName>
    </submittedName>
</protein>
<organism evidence="9 10">
    <name type="scientific">Vitreoscilla massiliensis</name>
    <dbReference type="NCBI Taxonomy" id="1689272"/>
    <lineage>
        <taxon>Bacteria</taxon>
        <taxon>Pseudomonadati</taxon>
        <taxon>Pseudomonadota</taxon>
        <taxon>Betaproteobacteria</taxon>
        <taxon>Neisseriales</taxon>
        <taxon>Neisseriaceae</taxon>
        <taxon>Vitreoscilla</taxon>
    </lineage>
</organism>
<evidence type="ECO:0000256" key="7">
    <source>
        <dbReference type="ARBA" id="ARBA00023237"/>
    </source>
</evidence>
<dbReference type="Proteomes" id="UP000832011">
    <property type="component" value="Chromosome"/>
</dbReference>
<comment type="subcellular location">
    <subcellularLocation>
        <location evidence="1">Cell outer membrane</location>
    </subcellularLocation>
</comment>
<dbReference type="InterPro" id="IPR003423">
    <property type="entry name" value="OMP_efflux"/>
</dbReference>
<keyword evidence="3" id="KW-0813">Transport</keyword>
<reference evidence="9 10" key="1">
    <citation type="journal article" date="2022" name="Res Sq">
        <title>Evolution of multicellular longitudinally dividing oral cavity symbionts (Neisseriaceae).</title>
        <authorList>
            <person name="Nyongesa S."/>
            <person name="Weber P."/>
            <person name="Bernet E."/>
            <person name="Pullido F."/>
            <person name="Nieckarz M."/>
            <person name="Delaby M."/>
            <person name="Nieves C."/>
            <person name="Viehboeck T."/>
            <person name="Krause N."/>
            <person name="Rivera-Millot A."/>
            <person name="Nakamura A."/>
            <person name="Vischer N."/>
            <person name="VanNieuwenhze M."/>
            <person name="Brun Y."/>
            <person name="Cava F."/>
            <person name="Bulgheresi S."/>
            <person name="Veyrier F."/>
        </authorList>
    </citation>
    <scope>NUCLEOTIDE SEQUENCE [LARGE SCALE GENOMIC DNA]</scope>
    <source>
        <strain evidence="9 10">SN4</strain>
    </source>
</reference>
<evidence type="ECO:0000256" key="1">
    <source>
        <dbReference type="ARBA" id="ARBA00004442"/>
    </source>
</evidence>
<evidence type="ECO:0000256" key="6">
    <source>
        <dbReference type="ARBA" id="ARBA00023136"/>
    </source>
</evidence>
<dbReference type="InterPro" id="IPR010130">
    <property type="entry name" value="T1SS_OMP_TolC"/>
</dbReference>
<evidence type="ECO:0000256" key="5">
    <source>
        <dbReference type="ARBA" id="ARBA00022692"/>
    </source>
</evidence>
<evidence type="ECO:0000313" key="9">
    <source>
        <dbReference type="EMBL" id="UOO89714.1"/>
    </source>
</evidence>
<dbReference type="Gene3D" id="1.20.1600.10">
    <property type="entry name" value="Outer membrane efflux proteins (OEP)"/>
    <property type="match status" value="1"/>
</dbReference>
<evidence type="ECO:0000256" key="3">
    <source>
        <dbReference type="ARBA" id="ARBA00022448"/>
    </source>
</evidence>
<dbReference type="RefSeq" id="WP_058305595.1">
    <property type="nucleotide sequence ID" value="NZ_CABKVG010000007.1"/>
</dbReference>
<keyword evidence="8" id="KW-0732">Signal</keyword>
<feature type="signal peptide" evidence="8">
    <location>
        <begin position="1"/>
        <end position="20"/>
    </location>
</feature>
<dbReference type="InterPro" id="IPR051906">
    <property type="entry name" value="TolC-like"/>
</dbReference>
<name>A0ABY4E2H1_9NEIS</name>
<accession>A0ABY4E2H1</accession>
<dbReference type="PANTHER" id="PTHR30026:SF20">
    <property type="entry name" value="OUTER MEMBRANE PROTEIN TOLC"/>
    <property type="match status" value="1"/>
</dbReference>
<feature type="chain" id="PRO_5046997240" evidence="8">
    <location>
        <begin position="21"/>
        <end position="427"/>
    </location>
</feature>
<keyword evidence="5" id="KW-0812">Transmembrane</keyword>
<keyword evidence="4" id="KW-1134">Transmembrane beta strand</keyword>
<keyword evidence="10" id="KW-1185">Reference proteome</keyword>
<dbReference type="EMBL" id="CP091511">
    <property type="protein sequence ID" value="UOO89714.1"/>
    <property type="molecule type" value="Genomic_DNA"/>
</dbReference>
<proteinExistence type="inferred from homology"/>
<evidence type="ECO:0000256" key="8">
    <source>
        <dbReference type="SAM" id="SignalP"/>
    </source>
</evidence>
<dbReference type="PANTHER" id="PTHR30026">
    <property type="entry name" value="OUTER MEMBRANE PROTEIN TOLC"/>
    <property type="match status" value="1"/>
</dbReference>
<dbReference type="Pfam" id="PF02321">
    <property type="entry name" value="OEP"/>
    <property type="match status" value="2"/>
</dbReference>
<evidence type="ECO:0000256" key="4">
    <source>
        <dbReference type="ARBA" id="ARBA00022452"/>
    </source>
</evidence>
<keyword evidence="7" id="KW-0998">Cell outer membrane</keyword>
<comment type="similarity">
    <text evidence="2">Belongs to the outer membrane factor (OMF) (TC 1.B.17) family.</text>
</comment>
<keyword evidence="6" id="KW-0472">Membrane</keyword>
<gene>
    <name evidence="9" type="ORF">LVJ82_01620</name>
</gene>
<dbReference type="SUPFAM" id="SSF56954">
    <property type="entry name" value="Outer membrane efflux proteins (OEP)"/>
    <property type="match status" value="1"/>
</dbReference>
<evidence type="ECO:0000256" key="2">
    <source>
        <dbReference type="ARBA" id="ARBA00007613"/>
    </source>
</evidence>
<sequence>MKKLSFFISTLLLSSTSVWAFNLSDAWQAAREHSSELKQAQYQFQGYEQQKPIARAALLPQVSISASHQRQNQFEPRKITKDSSSWKVSASQTIFNLNKWRKYQQSKIIVDAAGKQLDLAEQQLLLKVAEAYFNVLVAKESLLTVQKSKESFAAQQTQAEALFKKGLSTIVDVQEAQAGYESALADEIEITSQLVQAYAQLETYTGLNPEQIELIHIHDVAQFPSLSSEQWLEQADANNAEIRLQRLIVLSTEQDMKATKANRYPTVEMSAGYYTNPNDYQSTDTIQDYETRANYIGIGISLPLFTGGQLRAQSKQASAGYHAAEQELQVTQEKVALSVKENFAKVRAGKIRIQALDKLVLTNQTKVKSSKLGNQYGFLSNADRVRSEKEYYDAELKRTQAKYQYLMAQLNLMQLAGMFDTHTLLVK</sequence>
<evidence type="ECO:0000313" key="10">
    <source>
        <dbReference type="Proteomes" id="UP000832011"/>
    </source>
</evidence>